<name>A0A1F8BK13_9BACT</name>
<accession>A0A1F8BK13</accession>
<dbReference type="GO" id="GO:0045259">
    <property type="term" value="C:proton-transporting ATP synthase complex"/>
    <property type="evidence" value="ECO:0007669"/>
    <property type="project" value="UniProtKB-KW"/>
</dbReference>
<dbReference type="PRINTS" id="PR00126">
    <property type="entry name" value="ATPASEGAMMA"/>
</dbReference>
<dbReference type="Proteomes" id="UP000176725">
    <property type="component" value="Unassembled WGS sequence"/>
</dbReference>
<proteinExistence type="inferred from homology"/>
<dbReference type="Gene3D" id="3.40.1380.10">
    <property type="match status" value="1"/>
</dbReference>
<evidence type="ECO:0000256" key="7">
    <source>
        <dbReference type="ARBA" id="ARBA00023136"/>
    </source>
</evidence>
<comment type="caution">
    <text evidence="10">The sequence shown here is derived from an EMBL/GenBank/DDBJ whole genome shotgun (WGS) entry which is preliminary data.</text>
</comment>
<comment type="similarity">
    <text evidence="3">Belongs to the ATPase gamma chain family.</text>
</comment>
<keyword evidence="8" id="KW-0139">CF(1)</keyword>
<keyword evidence="7" id="KW-0472">Membrane</keyword>
<evidence type="ECO:0000256" key="2">
    <source>
        <dbReference type="ARBA" id="ARBA00004170"/>
    </source>
</evidence>
<sequence>MSYKKEIEKEIDQVLSLKTLAEVFGEIAAIRMRKIRDFVLRNREFLSSIESIFRDTLNGYAHKLSDLVHKGKIKEGGKVTFLAHNGKTVAVLVSANTGFFGEVVRETFKKFIEDVRAENIEVTIIGKLGRSFFVQEEPNQPYTYFELPDYGIDSIKLAEAIKHLVAYEEIRVYYGKYQSVVTQKVTTFSISAGTPISGKTQKATVDYIFEPSVEKILMFFETQIFASLFDQSIRESQLAKFASRILAMDRASTNSSLRLKKLNLQKLKAMHNVTNKKQLNALVPVISINNQIV</sequence>
<evidence type="ECO:0008006" key="12">
    <source>
        <dbReference type="Google" id="ProtNLM"/>
    </source>
</evidence>
<keyword evidence="6" id="KW-0406">Ion transport</keyword>
<dbReference type="AlphaFoldDB" id="A0A1F8BK13"/>
<dbReference type="Pfam" id="PF00231">
    <property type="entry name" value="ATP-synt"/>
    <property type="match status" value="1"/>
</dbReference>
<keyword evidence="9" id="KW-0066">ATP synthesis</keyword>
<dbReference type="EMBL" id="MGHH01000010">
    <property type="protein sequence ID" value="OGM64407.1"/>
    <property type="molecule type" value="Genomic_DNA"/>
</dbReference>
<evidence type="ECO:0000313" key="11">
    <source>
        <dbReference type="Proteomes" id="UP000176725"/>
    </source>
</evidence>
<reference evidence="10 11" key="1">
    <citation type="journal article" date="2016" name="Nat. Commun.">
        <title>Thousands of microbial genomes shed light on interconnected biogeochemical processes in an aquifer system.</title>
        <authorList>
            <person name="Anantharaman K."/>
            <person name="Brown C.T."/>
            <person name="Hug L.A."/>
            <person name="Sharon I."/>
            <person name="Castelle C.J."/>
            <person name="Probst A.J."/>
            <person name="Thomas B.C."/>
            <person name="Singh A."/>
            <person name="Wilkins M.J."/>
            <person name="Karaoz U."/>
            <person name="Brodie E.L."/>
            <person name="Williams K.H."/>
            <person name="Hubbard S.S."/>
            <person name="Banfield J.F."/>
        </authorList>
    </citation>
    <scope>NUCLEOTIDE SEQUENCE [LARGE SCALE GENOMIC DNA]</scope>
</reference>
<dbReference type="GO" id="GO:0046933">
    <property type="term" value="F:proton-transporting ATP synthase activity, rotational mechanism"/>
    <property type="evidence" value="ECO:0007669"/>
    <property type="project" value="InterPro"/>
</dbReference>
<keyword evidence="5" id="KW-0375">Hydrogen ion transport</keyword>
<evidence type="ECO:0000256" key="3">
    <source>
        <dbReference type="ARBA" id="ARBA00007681"/>
    </source>
</evidence>
<dbReference type="SUPFAM" id="SSF52943">
    <property type="entry name" value="ATP synthase (F1-ATPase), gamma subunit"/>
    <property type="match status" value="1"/>
</dbReference>
<comment type="subcellular location">
    <subcellularLocation>
        <location evidence="2">Membrane</location>
        <topology evidence="2">Peripheral membrane protein</topology>
    </subcellularLocation>
</comment>
<evidence type="ECO:0000256" key="9">
    <source>
        <dbReference type="ARBA" id="ARBA00023310"/>
    </source>
</evidence>
<dbReference type="STRING" id="1802521.A2893_00880"/>
<evidence type="ECO:0000256" key="6">
    <source>
        <dbReference type="ARBA" id="ARBA00023065"/>
    </source>
</evidence>
<evidence type="ECO:0000256" key="5">
    <source>
        <dbReference type="ARBA" id="ARBA00022781"/>
    </source>
</evidence>
<dbReference type="InterPro" id="IPR035968">
    <property type="entry name" value="ATP_synth_F1_ATPase_gsu"/>
</dbReference>
<evidence type="ECO:0000313" key="10">
    <source>
        <dbReference type="EMBL" id="OGM64407.1"/>
    </source>
</evidence>
<protein>
    <recommendedName>
        <fullName evidence="12">ATP synthase gamma chain</fullName>
    </recommendedName>
</protein>
<evidence type="ECO:0000256" key="8">
    <source>
        <dbReference type="ARBA" id="ARBA00023196"/>
    </source>
</evidence>
<organism evidence="10 11">
    <name type="scientific">Candidatus Woesebacteria bacterium RIFCSPLOWO2_01_FULL_39_25</name>
    <dbReference type="NCBI Taxonomy" id="1802521"/>
    <lineage>
        <taxon>Bacteria</taxon>
        <taxon>Candidatus Woeseibacteriota</taxon>
    </lineage>
</organism>
<comment type="function">
    <text evidence="1">Produces ATP from ADP in the presence of a proton gradient across the membrane. The gamma chain is believed to be important in regulating ATPase activity and the flow of protons through the CF(0) complex.</text>
</comment>
<keyword evidence="4" id="KW-0813">Transport</keyword>
<evidence type="ECO:0000256" key="4">
    <source>
        <dbReference type="ARBA" id="ARBA00022448"/>
    </source>
</evidence>
<dbReference type="InterPro" id="IPR000131">
    <property type="entry name" value="ATP_synth_F1_gsu"/>
</dbReference>
<evidence type="ECO:0000256" key="1">
    <source>
        <dbReference type="ARBA" id="ARBA00003456"/>
    </source>
</evidence>
<gene>
    <name evidence="10" type="ORF">A2893_00880</name>
</gene>